<proteinExistence type="predicted"/>
<evidence type="ECO:0000313" key="3">
    <source>
        <dbReference type="Proteomes" id="UP001360953"/>
    </source>
</evidence>
<feature type="compositionally biased region" description="Basic and acidic residues" evidence="1">
    <location>
        <begin position="1"/>
        <end position="15"/>
    </location>
</feature>
<reference evidence="2 3" key="1">
    <citation type="submission" date="2024-04" db="EMBL/GenBank/DDBJ databases">
        <title>Phyllosticta paracitricarpa is synonymous to the EU quarantine fungus P. citricarpa based on phylogenomic analyses.</title>
        <authorList>
            <consortium name="Lawrence Berkeley National Laboratory"/>
            <person name="Van ingen-buijs V.A."/>
            <person name="Van westerhoven A.C."/>
            <person name="Haridas S."/>
            <person name="Skiadas P."/>
            <person name="Martin F."/>
            <person name="Groenewald J.Z."/>
            <person name="Crous P.W."/>
            <person name="Seidl M.F."/>
        </authorList>
    </citation>
    <scope>NUCLEOTIDE SEQUENCE [LARGE SCALE GENOMIC DNA]</scope>
    <source>
        <strain evidence="2 3">CPC 17464</strain>
    </source>
</reference>
<accession>A0ABR1M2V4</accession>
<protein>
    <recommendedName>
        <fullName evidence="4">Transmembrane protein</fullName>
    </recommendedName>
</protein>
<gene>
    <name evidence="2" type="ORF">J3D65DRAFT_612006</name>
</gene>
<sequence>MGKEVSSSQDDKGGDVVRSSSARVGRSQAAQRLACTVSLSGTCSPGGGMCVISFIVRGDVASVISIVVRGHLAVWWWLGCAIYRLVIFWRQRTADSARIRRPDREQPTPATLPLSHDLSAEELPRVVSLSGAAVTTARTDRDRDVGDLEDGEDFEESEEENAGLFRLLTIHEEAPSNLGQHRAQDVDTWSEEALVLVGWTLVLLDFFFPQALDKANEACQVLAQIVDVLARSGFLLTLHETARHSLPRFPFFKDGPTMRPNWSALHAEADR</sequence>
<name>A0ABR1M2V4_9PEZI</name>
<evidence type="ECO:0008006" key="4">
    <source>
        <dbReference type="Google" id="ProtNLM"/>
    </source>
</evidence>
<organism evidence="2 3">
    <name type="scientific">Phyllosticta citribraziliensis</name>
    <dbReference type="NCBI Taxonomy" id="989973"/>
    <lineage>
        <taxon>Eukaryota</taxon>
        <taxon>Fungi</taxon>
        <taxon>Dikarya</taxon>
        <taxon>Ascomycota</taxon>
        <taxon>Pezizomycotina</taxon>
        <taxon>Dothideomycetes</taxon>
        <taxon>Dothideomycetes incertae sedis</taxon>
        <taxon>Botryosphaeriales</taxon>
        <taxon>Phyllostictaceae</taxon>
        <taxon>Phyllosticta</taxon>
    </lineage>
</organism>
<feature type="region of interest" description="Disordered" evidence="1">
    <location>
        <begin position="1"/>
        <end position="23"/>
    </location>
</feature>
<evidence type="ECO:0000256" key="1">
    <source>
        <dbReference type="SAM" id="MobiDB-lite"/>
    </source>
</evidence>
<dbReference type="GeneID" id="92031883"/>
<dbReference type="EMBL" id="JBBPEH010000002">
    <property type="protein sequence ID" value="KAK7541919.1"/>
    <property type="molecule type" value="Genomic_DNA"/>
</dbReference>
<comment type="caution">
    <text evidence="2">The sequence shown here is derived from an EMBL/GenBank/DDBJ whole genome shotgun (WGS) entry which is preliminary data.</text>
</comment>
<keyword evidence="3" id="KW-1185">Reference proteome</keyword>
<dbReference type="Proteomes" id="UP001360953">
    <property type="component" value="Unassembled WGS sequence"/>
</dbReference>
<dbReference type="RefSeq" id="XP_066658212.1">
    <property type="nucleotide sequence ID" value="XM_066798977.1"/>
</dbReference>
<evidence type="ECO:0000313" key="2">
    <source>
        <dbReference type="EMBL" id="KAK7541919.1"/>
    </source>
</evidence>